<dbReference type="EMBL" id="WHOD01000055">
    <property type="protein sequence ID" value="NOU94422.1"/>
    <property type="molecule type" value="Genomic_DNA"/>
</dbReference>
<sequence length="231" mass="26544">MFRFVVPALIAALILPNTIFAAGEYRHDHPTQLILTETTPLYDKNDPSTLTSSTMAPQTVNVTDAWIYTPNWYEIDTWLGKKWINAPAAIPHEPNYVKTKFQLYDTFYLFDGPFSNKWTEASISPQVVETLDRANDYYKISTWLGDKWIKSPPLENRYAMTDITHIEKVNQKIDLLWTTDMRQTPSHGSKVLGALSPQTLQAFEKIDNWFHIKSSWVGDAWVKVDDSNPTS</sequence>
<evidence type="ECO:0000313" key="2">
    <source>
        <dbReference type="EMBL" id="NOU94422.1"/>
    </source>
</evidence>
<comment type="caution">
    <text evidence="2">The sequence shown here is derived from an EMBL/GenBank/DDBJ whole genome shotgun (WGS) entry which is preliminary data.</text>
</comment>
<feature type="chain" id="PRO_5037800270" evidence="1">
    <location>
        <begin position="22"/>
        <end position="231"/>
    </location>
</feature>
<gene>
    <name evidence="2" type="ORF">GC093_14515</name>
</gene>
<protein>
    <submittedName>
        <fullName evidence="2">Uncharacterized protein</fullName>
    </submittedName>
</protein>
<dbReference type="Proteomes" id="UP000641588">
    <property type="component" value="Unassembled WGS sequence"/>
</dbReference>
<dbReference type="AlphaFoldDB" id="A0A972GPG8"/>
<keyword evidence="3" id="KW-1185">Reference proteome</keyword>
<organism evidence="2 3">
    <name type="scientific">Paenibacillus foliorum</name>
    <dbReference type="NCBI Taxonomy" id="2654974"/>
    <lineage>
        <taxon>Bacteria</taxon>
        <taxon>Bacillati</taxon>
        <taxon>Bacillota</taxon>
        <taxon>Bacilli</taxon>
        <taxon>Bacillales</taxon>
        <taxon>Paenibacillaceae</taxon>
        <taxon>Paenibacillus</taxon>
    </lineage>
</organism>
<proteinExistence type="predicted"/>
<reference evidence="2" key="1">
    <citation type="submission" date="2019-10" db="EMBL/GenBank/DDBJ databases">
        <title>Description of Paenibacillus glebae sp. nov.</title>
        <authorList>
            <person name="Carlier A."/>
            <person name="Qi S."/>
        </authorList>
    </citation>
    <scope>NUCLEOTIDE SEQUENCE</scope>
    <source>
        <strain evidence="2">LMG 31456</strain>
    </source>
</reference>
<feature type="signal peptide" evidence="1">
    <location>
        <begin position="1"/>
        <end position="21"/>
    </location>
</feature>
<dbReference type="RefSeq" id="WP_171652609.1">
    <property type="nucleotide sequence ID" value="NZ_WHOD01000055.1"/>
</dbReference>
<evidence type="ECO:0000313" key="3">
    <source>
        <dbReference type="Proteomes" id="UP000641588"/>
    </source>
</evidence>
<name>A0A972GPG8_9BACL</name>
<keyword evidence="1" id="KW-0732">Signal</keyword>
<accession>A0A972GPG8</accession>
<evidence type="ECO:0000256" key="1">
    <source>
        <dbReference type="SAM" id="SignalP"/>
    </source>
</evidence>